<dbReference type="InterPro" id="IPR001048">
    <property type="entry name" value="Asp/Glu/Uridylate_kinase"/>
</dbReference>
<name>A0A9P7MG88_9HYPO</name>
<accession>A0A9P7MG88</accession>
<evidence type="ECO:0000259" key="2">
    <source>
        <dbReference type="Pfam" id="PF00696"/>
    </source>
</evidence>
<comment type="caution">
    <text evidence="3">The sequence shown here is derived from an EMBL/GenBank/DDBJ whole genome shotgun (WGS) entry which is preliminary data.</text>
</comment>
<proteinExistence type="predicted"/>
<organism evidence="3 4">
    <name type="scientific">Claviceps pazoutovae</name>
    <dbReference type="NCBI Taxonomy" id="1649127"/>
    <lineage>
        <taxon>Eukaryota</taxon>
        <taxon>Fungi</taxon>
        <taxon>Dikarya</taxon>
        <taxon>Ascomycota</taxon>
        <taxon>Pezizomycotina</taxon>
        <taxon>Sordariomycetes</taxon>
        <taxon>Hypocreomycetidae</taxon>
        <taxon>Hypocreales</taxon>
        <taxon>Clavicipitaceae</taxon>
        <taxon>Claviceps</taxon>
    </lineage>
</organism>
<dbReference type="Pfam" id="PF00696">
    <property type="entry name" value="AA_kinase"/>
    <property type="match status" value="1"/>
</dbReference>
<evidence type="ECO:0000256" key="1">
    <source>
        <dbReference type="SAM" id="MobiDB-lite"/>
    </source>
</evidence>
<dbReference type="SUPFAM" id="SSF53633">
    <property type="entry name" value="Carbamate kinase-like"/>
    <property type="match status" value="1"/>
</dbReference>
<feature type="region of interest" description="Disordered" evidence="1">
    <location>
        <begin position="1"/>
        <end position="35"/>
    </location>
</feature>
<reference evidence="3 4" key="1">
    <citation type="journal article" date="2020" name="bioRxiv">
        <title>Whole genome comparisons of ergot fungi reveals the divergence and evolution of species within the genus Claviceps are the result of varying mechanisms driving genome evolution and host range expansion.</title>
        <authorList>
            <person name="Wyka S.A."/>
            <person name="Mondo S.J."/>
            <person name="Liu M."/>
            <person name="Dettman J."/>
            <person name="Nalam V."/>
            <person name="Broders K.D."/>
        </authorList>
    </citation>
    <scope>NUCLEOTIDE SEQUENCE [LARGE SCALE GENOMIC DNA]</scope>
    <source>
        <strain evidence="3 4">CCC 1485</strain>
    </source>
</reference>
<dbReference type="AlphaFoldDB" id="A0A9P7MG88"/>
<evidence type="ECO:0000313" key="4">
    <source>
        <dbReference type="Proteomes" id="UP000706124"/>
    </source>
</evidence>
<dbReference type="Gene3D" id="3.40.1160.10">
    <property type="entry name" value="Acetylglutamate kinase-like"/>
    <property type="match status" value="1"/>
</dbReference>
<protein>
    <recommendedName>
        <fullName evidence="2">Aspartate/glutamate/uridylate kinase domain-containing protein</fullName>
    </recommendedName>
</protein>
<dbReference type="EMBL" id="SRPO01000062">
    <property type="protein sequence ID" value="KAG5943797.1"/>
    <property type="molecule type" value="Genomic_DNA"/>
</dbReference>
<dbReference type="Proteomes" id="UP000706124">
    <property type="component" value="Unassembled WGS sequence"/>
</dbReference>
<sequence length="157" mass="17330">MDMKRQSTSETIASCNDRKINQNDKDDKTGPESSVDMELTRQRIHQLHHHSRTRLIASVRQILDQGFIALLLGDAVFDVASGPDMLSGDALMYILAMNLDAVQRCIFVTGVAGIYTRDLEAFDDATLVRQLWCISTDTDQGACDEPDATGATSLQPK</sequence>
<dbReference type="GO" id="GO:1901607">
    <property type="term" value="P:alpha-amino acid biosynthetic process"/>
    <property type="evidence" value="ECO:0007669"/>
    <property type="project" value="UniProtKB-ARBA"/>
</dbReference>
<feature type="compositionally biased region" description="Basic and acidic residues" evidence="1">
    <location>
        <begin position="16"/>
        <end position="30"/>
    </location>
</feature>
<feature type="domain" description="Aspartate/glutamate/uridylate kinase" evidence="2">
    <location>
        <begin position="52"/>
        <end position="131"/>
    </location>
</feature>
<keyword evidence="4" id="KW-1185">Reference proteome</keyword>
<dbReference type="InterPro" id="IPR036393">
    <property type="entry name" value="AceGlu_kinase-like_sf"/>
</dbReference>
<gene>
    <name evidence="3" type="ORF">E4U60_006417</name>
</gene>
<dbReference type="OrthoDB" id="1934954at2759"/>
<evidence type="ECO:0000313" key="3">
    <source>
        <dbReference type="EMBL" id="KAG5943797.1"/>
    </source>
</evidence>